<organism evidence="2 3">
    <name type="scientific">Aeromonas veronii</name>
    <dbReference type="NCBI Taxonomy" id="654"/>
    <lineage>
        <taxon>Bacteria</taxon>
        <taxon>Pseudomonadati</taxon>
        <taxon>Pseudomonadota</taxon>
        <taxon>Gammaproteobacteria</taxon>
        <taxon>Aeromonadales</taxon>
        <taxon>Aeromonadaceae</taxon>
        <taxon>Aeromonas</taxon>
    </lineage>
</organism>
<accession>A0A2T4MZG1</accession>
<dbReference type="EMBL" id="PZKL01000038">
    <property type="protein sequence ID" value="PTH79952.1"/>
    <property type="molecule type" value="Genomic_DNA"/>
</dbReference>
<gene>
    <name evidence="2" type="ORF">DAA48_16955</name>
</gene>
<dbReference type="Proteomes" id="UP000241986">
    <property type="component" value="Unassembled WGS sequence"/>
</dbReference>
<keyword evidence="1" id="KW-0732">Signal</keyword>
<sequence>MKKRIVTCSIAMAVLLSSQSFAEQYEFRLNADGVGLEKPIDLTGEACREIQSKNPTMSNGVYELTINGEKIPVYCNDGWTLVAAQFESNPVMWTGNMTNYDPSLSSQRSFAIPEGKLPKHSSFAVGRGTDILIHALNRRYSTGNIGRTVVGDIDGSQYLVHRLNSDYYPAHNPDNTLAGSFTHWNNTLTVELYKTSPQKGAVLSPKNDFTWAFSPLHPDTISRGYAIDGTSLQSTLEKFAWTVWVK</sequence>
<evidence type="ECO:0000256" key="1">
    <source>
        <dbReference type="SAM" id="SignalP"/>
    </source>
</evidence>
<evidence type="ECO:0000313" key="3">
    <source>
        <dbReference type="Proteomes" id="UP000241986"/>
    </source>
</evidence>
<dbReference type="AlphaFoldDB" id="A0A2T4MZG1"/>
<evidence type="ECO:0000313" key="2">
    <source>
        <dbReference type="EMBL" id="PTH79952.1"/>
    </source>
</evidence>
<reference evidence="2 3" key="1">
    <citation type="submission" date="2018-03" db="EMBL/GenBank/DDBJ databases">
        <title>Aeromonas veronii whole genome sequencing and analysis.</title>
        <authorList>
            <person name="Xie H."/>
            <person name="Liu T."/>
            <person name="Wang K."/>
        </authorList>
    </citation>
    <scope>NUCLEOTIDE SEQUENCE [LARGE SCALE GENOMIC DNA]</scope>
    <source>
        <strain evidence="2 3">XH.VA.1</strain>
    </source>
</reference>
<protein>
    <submittedName>
        <fullName evidence="2">Uncharacterized protein</fullName>
    </submittedName>
</protein>
<comment type="caution">
    <text evidence="2">The sequence shown here is derived from an EMBL/GenBank/DDBJ whole genome shotgun (WGS) entry which is preliminary data.</text>
</comment>
<feature type="chain" id="PRO_5015499957" evidence="1">
    <location>
        <begin position="23"/>
        <end position="246"/>
    </location>
</feature>
<dbReference type="RefSeq" id="WP_107684121.1">
    <property type="nucleotide sequence ID" value="NZ_PZKL01000038.1"/>
</dbReference>
<name>A0A2T4MZG1_AERVE</name>
<proteinExistence type="predicted"/>
<feature type="signal peptide" evidence="1">
    <location>
        <begin position="1"/>
        <end position="22"/>
    </location>
</feature>